<dbReference type="InterPro" id="IPR051582">
    <property type="entry name" value="LRR_extensin-like_regulator"/>
</dbReference>
<comment type="subcellular location">
    <subcellularLocation>
        <location evidence="1">Secreted</location>
    </subcellularLocation>
</comment>
<dbReference type="Gene3D" id="3.80.10.10">
    <property type="entry name" value="Ribonuclease Inhibitor"/>
    <property type="match status" value="1"/>
</dbReference>
<dbReference type="Proteomes" id="UP000479710">
    <property type="component" value="Unassembled WGS sequence"/>
</dbReference>
<evidence type="ECO:0000256" key="3">
    <source>
        <dbReference type="ARBA" id="ARBA00022729"/>
    </source>
</evidence>
<evidence type="ECO:0000256" key="5">
    <source>
        <dbReference type="SAM" id="SignalP"/>
    </source>
</evidence>
<feature type="chain" id="PRO_5026183226" description="Leucine-rich repeat-containing N-terminal plant-type domain-containing protein" evidence="5">
    <location>
        <begin position="21"/>
        <end position="158"/>
    </location>
</feature>
<evidence type="ECO:0000256" key="4">
    <source>
        <dbReference type="ARBA" id="ARBA00022737"/>
    </source>
</evidence>
<dbReference type="PANTHER" id="PTHR32093">
    <property type="entry name" value="LEUCINE-RICH REPEAT EXTENSIN-LIKE PROTEIN 3-RELATED"/>
    <property type="match status" value="1"/>
</dbReference>
<feature type="signal peptide" evidence="5">
    <location>
        <begin position="1"/>
        <end position="20"/>
    </location>
</feature>
<gene>
    <name evidence="6" type="ORF">E2562_008331</name>
</gene>
<dbReference type="OrthoDB" id="1742470at2759"/>
<evidence type="ECO:0000256" key="2">
    <source>
        <dbReference type="ARBA" id="ARBA00022525"/>
    </source>
</evidence>
<feature type="non-terminal residue" evidence="6">
    <location>
        <position position="158"/>
    </location>
</feature>
<sequence length="158" mass="17118">MRGAVHLLLVVCAAVANGSGGETAALDFSVDGGGGERVRTATVTVDPRWRFPSSQLRDAYVALQTWKQEAIFSDPKNLTADWVGPEVCNYTGVFCAPLPWDRQVLVVAGVDLNHGDIAGYLPPELGLLADLALRHLNSNHLCGVLPAMLHRFQLRCLR</sequence>
<evidence type="ECO:0000313" key="7">
    <source>
        <dbReference type="Proteomes" id="UP000479710"/>
    </source>
</evidence>
<keyword evidence="7" id="KW-1185">Reference proteome</keyword>
<protein>
    <recommendedName>
        <fullName evidence="8">Leucine-rich repeat-containing N-terminal plant-type domain-containing protein</fullName>
    </recommendedName>
</protein>
<accession>A0A6G1EGQ9</accession>
<dbReference type="EMBL" id="SPHZ02000003">
    <property type="protein sequence ID" value="KAF0923978.1"/>
    <property type="molecule type" value="Genomic_DNA"/>
</dbReference>
<dbReference type="InterPro" id="IPR032675">
    <property type="entry name" value="LRR_dom_sf"/>
</dbReference>
<proteinExistence type="predicted"/>
<reference evidence="6 7" key="1">
    <citation type="submission" date="2019-11" db="EMBL/GenBank/DDBJ databases">
        <title>Whole genome sequence of Oryza granulata.</title>
        <authorList>
            <person name="Li W."/>
        </authorList>
    </citation>
    <scope>NUCLEOTIDE SEQUENCE [LARGE SCALE GENOMIC DNA]</scope>
    <source>
        <strain evidence="7">cv. Menghai</strain>
        <tissue evidence="6">Leaf</tissue>
    </source>
</reference>
<comment type="caution">
    <text evidence="6">The sequence shown here is derived from an EMBL/GenBank/DDBJ whole genome shotgun (WGS) entry which is preliminary data.</text>
</comment>
<evidence type="ECO:0000256" key="1">
    <source>
        <dbReference type="ARBA" id="ARBA00004613"/>
    </source>
</evidence>
<evidence type="ECO:0000313" key="6">
    <source>
        <dbReference type="EMBL" id="KAF0923978.1"/>
    </source>
</evidence>
<name>A0A6G1EGQ9_9ORYZ</name>
<organism evidence="6 7">
    <name type="scientific">Oryza meyeriana var. granulata</name>
    <dbReference type="NCBI Taxonomy" id="110450"/>
    <lineage>
        <taxon>Eukaryota</taxon>
        <taxon>Viridiplantae</taxon>
        <taxon>Streptophyta</taxon>
        <taxon>Embryophyta</taxon>
        <taxon>Tracheophyta</taxon>
        <taxon>Spermatophyta</taxon>
        <taxon>Magnoliopsida</taxon>
        <taxon>Liliopsida</taxon>
        <taxon>Poales</taxon>
        <taxon>Poaceae</taxon>
        <taxon>BOP clade</taxon>
        <taxon>Oryzoideae</taxon>
        <taxon>Oryzeae</taxon>
        <taxon>Oryzinae</taxon>
        <taxon>Oryza</taxon>
        <taxon>Oryza meyeriana</taxon>
    </lineage>
</organism>
<keyword evidence="3 5" id="KW-0732">Signal</keyword>
<keyword evidence="2" id="KW-0964">Secreted</keyword>
<keyword evidence="4" id="KW-0677">Repeat</keyword>
<dbReference type="PANTHER" id="PTHR32093:SF160">
    <property type="entry name" value="OS01G0180000 PROTEIN"/>
    <property type="match status" value="1"/>
</dbReference>
<dbReference type="GO" id="GO:0005576">
    <property type="term" value="C:extracellular region"/>
    <property type="evidence" value="ECO:0007669"/>
    <property type="project" value="UniProtKB-SubCell"/>
</dbReference>
<dbReference type="AlphaFoldDB" id="A0A6G1EGQ9"/>
<evidence type="ECO:0008006" key="8">
    <source>
        <dbReference type="Google" id="ProtNLM"/>
    </source>
</evidence>